<comment type="caution">
    <text evidence="2">The sequence shown here is derived from an EMBL/GenBank/DDBJ whole genome shotgun (WGS) entry which is preliminary data.</text>
</comment>
<reference evidence="2 3" key="1">
    <citation type="journal article" date="2023" name="Mol. Phylogenet. Evol.">
        <title>Genome-scale phylogeny and comparative genomics of the fungal order Sordariales.</title>
        <authorList>
            <person name="Hensen N."/>
            <person name="Bonometti L."/>
            <person name="Westerberg I."/>
            <person name="Brannstrom I.O."/>
            <person name="Guillou S."/>
            <person name="Cros-Aarteil S."/>
            <person name="Calhoun S."/>
            <person name="Haridas S."/>
            <person name="Kuo A."/>
            <person name="Mondo S."/>
            <person name="Pangilinan J."/>
            <person name="Riley R."/>
            <person name="LaButti K."/>
            <person name="Andreopoulos B."/>
            <person name="Lipzen A."/>
            <person name="Chen C."/>
            <person name="Yan M."/>
            <person name="Daum C."/>
            <person name="Ng V."/>
            <person name="Clum A."/>
            <person name="Steindorff A."/>
            <person name="Ohm R.A."/>
            <person name="Martin F."/>
            <person name="Silar P."/>
            <person name="Natvig D.O."/>
            <person name="Lalanne C."/>
            <person name="Gautier V."/>
            <person name="Ament-Velasquez S.L."/>
            <person name="Kruys A."/>
            <person name="Hutchinson M.I."/>
            <person name="Powell A.J."/>
            <person name="Barry K."/>
            <person name="Miller A.N."/>
            <person name="Grigoriev I.V."/>
            <person name="Debuchy R."/>
            <person name="Gladieux P."/>
            <person name="Hiltunen Thoren M."/>
            <person name="Johannesson H."/>
        </authorList>
    </citation>
    <scope>NUCLEOTIDE SEQUENCE [LARGE SCALE GENOMIC DNA]</scope>
    <source>
        <strain evidence="2 3">FGSC 10403</strain>
    </source>
</reference>
<keyword evidence="3" id="KW-1185">Reference proteome</keyword>
<dbReference type="AlphaFoldDB" id="A0AAJ0IH30"/>
<dbReference type="GeneID" id="87874114"/>
<evidence type="ECO:0000313" key="3">
    <source>
        <dbReference type="Proteomes" id="UP001285908"/>
    </source>
</evidence>
<protein>
    <submittedName>
        <fullName evidence="2">AhpC/TSA antioxidant enzyme-domain-containing protein</fullName>
    </submittedName>
</protein>
<feature type="compositionally biased region" description="Basic and acidic residues" evidence="1">
    <location>
        <begin position="291"/>
        <end position="304"/>
    </location>
</feature>
<dbReference type="RefSeq" id="XP_062697811.1">
    <property type="nucleotide sequence ID" value="XM_062836492.1"/>
</dbReference>
<dbReference type="CDD" id="cd02970">
    <property type="entry name" value="PRX_like2"/>
    <property type="match status" value="1"/>
</dbReference>
<sequence length="418" mass="45778">MAVSTDQPPANPMFATSNSSRPTTAEKANPSLPVEPSQKSSSRPPSFVPSRKSVSTSPIDGPRFSTSDNAVAALDFQGSVDSNNDLPSLATIKKIENYHVLDRDGKSHTFRSLYTGKHVARRVLIIFVRHFFCGQCQEYLRTLSASITPDALLRLPLSTFIAVVGCGNPQLIDMYAQATNCPFPIYADPTRKLYQELGMVRTLALGEKPAYVTKHLIKSSFDSIITGIKQIPKGLANKAGDFKQIGGEFLFEPVDIQSPVNAVQWEDMERTLERATRENNEAAAAAAAAAAERKRDSSGSRLEPDSDDKETGLGSDSKGTITKDKKIFGGQGHRPSEASIDGKNEEDEGEEKKVTWCHRMKTTRDHVEIPELMEVLGLDGQGEPIKDSRRWSKALETRKGTGFSMARRMNTMKAEAGA</sequence>
<evidence type="ECO:0000256" key="1">
    <source>
        <dbReference type="SAM" id="MobiDB-lite"/>
    </source>
</evidence>
<dbReference type="Pfam" id="PF13911">
    <property type="entry name" value="AhpC-TSA_2"/>
    <property type="match status" value="1"/>
</dbReference>
<feature type="compositionally biased region" description="Low complexity" evidence="1">
    <location>
        <begin position="39"/>
        <end position="55"/>
    </location>
</feature>
<dbReference type="Proteomes" id="UP001285908">
    <property type="component" value="Unassembled WGS sequence"/>
</dbReference>
<dbReference type="SUPFAM" id="SSF52833">
    <property type="entry name" value="Thioredoxin-like"/>
    <property type="match status" value="1"/>
</dbReference>
<dbReference type="InterPro" id="IPR036249">
    <property type="entry name" value="Thioredoxin-like_sf"/>
</dbReference>
<dbReference type="PANTHER" id="PTHR28630:SF3">
    <property type="entry name" value="PEROXIREDOXIN-LIKE 2C"/>
    <property type="match status" value="1"/>
</dbReference>
<dbReference type="FunFam" id="3.40.30.10:FF:000404">
    <property type="entry name" value="WGS project CABT00000000 data, contig 2.14"/>
    <property type="match status" value="1"/>
</dbReference>
<organism evidence="2 3">
    <name type="scientific">Neurospora hispaniola</name>
    <dbReference type="NCBI Taxonomy" id="588809"/>
    <lineage>
        <taxon>Eukaryota</taxon>
        <taxon>Fungi</taxon>
        <taxon>Dikarya</taxon>
        <taxon>Ascomycota</taxon>
        <taxon>Pezizomycotina</taxon>
        <taxon>Sordariomycetes</taxon>
        <taxon>Sordariomycetidae</taxon>
        <taxon>Sordariales</taxon>
        <taxon>Sordariaceae</taxon>
        <taxon>Neurospora</taxon>
    </lineage>
</organism>
<evidence type="ECO:0000313" key="2">
    <source>
        <dbReference type="EMBL" id="KAK3500178.1"/>
    </source>
</evidence>
<proteinExistence type="predicted"/>
<feature type="compositionally biased region" description="Basic and acidic residues" evidence="1">
    <location>
        <begin position="334"/>
        <end position="343"/>
    </location>
</feature>
<feature type="region of interest" description="Disordered" evidence="1">
    <location>
        <begin position="276"/>
        <end position="353"/>
    </location>
</feature>
<dbReference type="InterPro" id="IPR032801">
    <property type="entry name" value="PXL2A/B/C"/>
</dbReference>
<dbReference type="EMBL" id="JAULSX010000001">
    <property type="protein sequence ID" value="KAK3500178.1"/>
    <property type="molecule type" value="Genomic_DNA"/>
</dbReference>
<name>A0AAJ0IH30_9PEZI</name>
<feature type="region of interest" description="Disordered" evidence="1">
    <location>
        <begin position="1"/>
        <end position="64"/>
    </location>
</feature>
<dbReference type="Gene3D" id="3.40.30.10">
    <property type="entry name" value="Glutaredoxin"/>
    <property type="match status" value="1"/>
</dbReference>
<feature type="compositionally biased region" description="Polar residues" evidence="1">
    <location>
        <begin position="1"/>
        <end position="23"/>
    </location>
</feature>
<accession>A0AAJ0IH30</accession>
<dbReference type="PANTHER" id="PTHR28630">
    <property type="match status" value="1"/>
</dbReference>
<gene>
    <name evidence="2" type="ORF">B0T23DRAFT_36910</name>
</gene>